<dbReference type="InterPro" id="IPR011659">
    <property type="entry name" value="WD40"/>
</dbReference>
<dbReference type="Gene3D" id="2.120.10.30">
    <property type="entry name" value="TolB, C-terminal domain"/>
    <property type="match status" value="2"/>
</dbReference>
<sequence length="457" mass="50171">MLCIKLAALLMPHCMLSCQPEQHSEEIQLTNDPGYHHDLDNNDNFSPDGKWLVYDTRTDSGGIAESSKIEKVNIDNGEKQVLFEIKDNHSWGPGAGAASYSPKENAVVFIHGLAGSTKENPYQQWRRTGVIVYESRAGIPVYMDARDVTFPFTPGALRGGTHRHEWSGDGQWIGFTYNDAIMKALEDATGKKRNLRTIGVSKRISPVIADQNEENISGEWFSVLVVRVVPEPAPGSDGISHAAGDSWVGTNSYVRGNGSRQMARAFIGTVKDKHGSDVNEVFIVDIPDDITQAGMYGPLEGTADDFPMPPKGAVQRRLTFTANTNYPGCRGIVRSSPDGNSIAFIARDKSGVEQVFRISPNGGEPEQLTEHNSDITGSLRWHPDGKHVSYVWNGSIILCKVGKEPFTERILALTRSTAPAPTNTVWSPDGKIIAYNRPVKSGKNSNAMQQIFLMKME</sequence>
<gene>
    <name evidence="1" type="ORF">FEM55_17700</name>
</gene>
<reference evidence="1 2" key="1">
    <citation type="submission" date="2019-05" db="EMBL/GenBank/DDBJ databases">
        <authorList>
            <person name="Qu J.-H."/>
        </authorList>
    </citation>
    <scope>NUCLEOTIDE SEQUENCE [LARGE SCALE GENOMIC DNA]</scope>
    <source>
        <strain evidence="1 2">Z12</strain>
    </source>
</reference>
<accession>A0A5R9K8I2</accession>
<dbReference type="SUPFAM" id="SSF82171">
    <property type="entry name" value="DPP6 N-terminal domain-like"/>
    <property type="match status" value="1"/>
</dbReference>
<evidence type="ECO:0000313" key="1">
    <source>
        <dbReference type="EMBL" id="TLU90399.1"/>
    </source>
</evidence>
<name>A0A5R9K8I2_9BACT</name>
<evidence type="ECO:0000313" key="2">
    <source>
        <dbReference type="Proteomes" id="UP000309788"/>
    </source>
</evidence>
<comment type="caution">
    <text evidence="1">The sequence shown here is derived from an EMBL/GenBank/DDBJ whole genome shotgun (WGS) entry which is preliminary data.</text>
</comment>
<keyword evidence="2" id="KW-1185">Reference proteome</keyword>
<dbReference type="OrthoDB" id="626010at2"/>
<protein>
    <submittedName>
        <fullName evidence="1">DUF3748 domain-containing protein</fullName>
    </submittedName>
</protein>
<dbReference type="Pfam" id="PF07676">
    <property type="entry name" value="PD40"/>
    <property type="match status" value="1"/>
</dbReference>
<dbReference type="EMBL" id="VCEI01000028">
    <property type="protein sequence ID" value="TLU90399.1"/>
    <property type="molecule type" value="Genomic_DNA"/>
</dbReference>
<organism evidence="1 2">
    <name type="scientific">Dyadobacter sediminis</name>
    <dbReference type="NCBI Taxonomy" id="1493691"/>
    <lineage>
        <taxon>Bacteria</taxon>
        <taxon>Pseudomonadati</taxon>
        <taxon>Bacteroidota</taxon>
        <taxon>Cytophagia</taxon>
        <taxon>Cytophagales</taxon>
        <taxon>Spirosomataceae</taxon>
        <taxon>Dyadobacter</taxon>
    </lineage>
</organism>
<dbReference type="AlphaFoldDB" id="A0A5R9K8I2"/>
<proteinExistence type="predicted"/>
<dbReference type="Proteomes" id="UP000309788">
    <property type="component" value="Unassembled WGS sequence"/>
</dbReference>
<dbReference type="InterPro" id="IPR011042">
    <property type="entry name" value="6-blade_b-propeller_TolB-like"/>
</dbReference>
<dbReference type="Pfam" id="PF12566">
    <property type="entry name" value="DUF3748"/>
    <property type="match status" value="1"/>
</dbReference>
<dbReference type="InterPro" id="IPR022223">
    <property type="entry name" value="DUF3748"/>
</dbReference>